<proteinExistence type="inferred from homology"/>
<name>A0AAW9S101_9BACT</name>
<dbReference type="EMBL" id="JBDKWZ010000003">
    <property type="protein sequence ID" value="MEN7547508.1"/>
    <property type="molecule type" value="Genomic_DNA"/>
</dbReference>
<accession>A0AAW9S101</accession>
<dbReference type="InterPro" id="IPR011344">
    <property type="entry name" value="ssDNA-bd"/>
</dbReference>
<dbReference type="InterPro" id="IPR012340">
    <property type="entry name" value="NA-bd_OB-fold"/>
</dbReference>
<organism evidence="5 6">
    <name type="scientific">Rapidithrix thailandica</name>
    <dbReference type="NCBI Taxonomy" id="413964"/>
    <lineage>
        <taxon>Bacteria</taxon>
        <taxon>Pseudomonadati</taxon>
        <taxon>Bacteroidota</taxon>
        <taxon>Cytophagia</taxon>
        <taxon>Cytophagales</taxon>
        <taxon>Flammeovirgaceae</taxon>
        <taxon>Rapidithrix</taxon>
    </lineage>
</organism>
<dbReference type="HAMAP" id="MF_00984">
    <property type="entry name" value="SSB"/>
    <property type="match status" value="1"/>
</dbReference>
<dbReference type="PANTHER" id="PTHR10302:SF0">
    <property type="entry name" value="SINGLE-STRANDED DNA-BINDING PROTEIN, MITOCHONDRIAL"/>
    <property type="match status" value="1"/>
</dbReference>
<dbReference type="PIRSF" id="PIRSF002070">
    <property type="entry name" value="SSB"/>
    <property type="match status" value="1"/>
</dbReference>
<protein>
    <recommendedName>
        <fullName evidence="2 3">Single-stranded DNA-binding protein</fullName>
        <shortName evidence="2">SSB</shortName>
    </recommendedName>
</protein>
<dbReference type="RefSeq" id="WP_346820296.1">
    <property type="nucleotide sequence ID" value="NZ_JBDKWZ010000003.1"/>
</dbReference>
<dbReference type="CDD" id="cd04496">
    <property type="entry name" value="SSB_OBF"/>
    <property type="match status" value="1"/>
</dbReference>
<feature type="compositionally biased region" description="Gly residues" evidence="4">
    <location>
        <begin position="111"/>
        <end position="126"/>
    </location>
</feature>
<keyword evidence="1 2" id="KW-0238">DNA-binding</keyword>
<comment type="caution">
    <text evidence="5">The sequence shown here is derived from an EMBL/GenBank/DDBJ whole genome shotgun (WGS) entry which is preliminary data.</text>
</comment>
<evidence type="ECO:0000256" key="4">
    <source>
        <dbReference type="SAM" id="MobiDB-lite"/>
    </source>
</evidence>
<dbReference type="AlphaFoldDB" id="A0AAW9S101"/>
<evidence type="ECO:0000256" key="1">
    <source>
        <dbReference type="ARBA" id="ARBA00023125"/>
    </source>
</evidence>
<evidence type="ECO:0000313" key="6">
    <source>
        <dbReference type="Proteomes" id="UP001403385"/>
    </source>
</evidence>
<feature type="compositionally biased region" description="Low complexity" evidence="4">
    <location>
        <begin position="127"/>
        <end position="136"/>
    </location>
</feature>
<feature type="region of interest" description="Disordered" evidence="4">
    <location>
        <begin position="104"/>
        <end position="154"/>
    </location>
</feature>
<dbReference type="GO" id="GO:0003697">
    <property type="term" value="F:single-stranded DNA binding"/>
    <property type="evidence" value="ECO:0007669"/>
    <property type="project" value="UniProtKB-UniRule"/>
</dbReference>
<gene>
    <name evidence="5" type="primary">ssb</name>
    <name evidence="5" type="ORF">AAG747_06295</name>
</gene>
<sequence length="154" mass="16698">MAGVNKVILLGNLGADPEIRHLESGSAVARIRLATTESYKDKTGQRVDVTEWHDVEMWDGLARVAEQYLKKGDSIYVEGKIKSDTWQDDQGNNRKTIRIRALQMTMLPKGGNTGGGHQGNQGGGMQSGNQSSSQVNEDPLGNASSGQEIDDLPF</sequence>
<dbReference type="GO" id="GO:0009295">
    <property type="term" value="C:nucleoid"/>
    <property type="evidence" value="ECO:0007669"/>
    <property type="project" value="TreeGrafter"/>
</dbReference>
<dbReference type="GO" id="GO:0006260">
    <property type="term" value="P:DNA replication"/>
    <property type="evidence" value="ECO:0007669"/>
    <property type="project" value="InterPro"/>
</dbReference>
<dbReference type="InterPro" id="IPR000424">
    <property type="entry name" value="Primosome_PriB/ssb"/>
</dbReference>
<evidence type="ECO:0000256" key="3">
    <source>
        <dbReference type="PIRNR" id="PIRNR002070"/>
    </source>
</evidence>
<keyword evidence="6" id="KW-1185">Reference proteome</keyword>
<dbReference type="Gene3D" id="2.40.50.140">
    <property type="entry name" value="Nucleic acid-binding proteins"/>
    <property type="match status" value="1"/>
</dbReference>
<dbReference type="PROSITE" id="PS50935">
    <property type="entry name" value="SSB"/>
    <property type="match status" value="1"/>
</dbReference>
<comment type="subunit">
    <text evidence="2">Homotetramer.</text>
</comment>
<dbReference type="Proteomes" id="UP001403385">
    <property type="component" value="Unassembled WGS sequence"/>
</dbReference>
<reference evidence="5 6" key="1">
    <citation type="submission" date="2024-04" db="EMBL/GenBank/DDBJ databases">
        <title>Novel genus in family Flammeovirgaceae.</title>
        <authorList>
            <person name="Nguyen T.H."/>
            <person name="Vuong T.Q."/>
            <person name="Le H."/>
            <person name="Kim S.-G."/>
        </authorList>
    </citation>
    <scope>NUCLEOTIDE SEQUENCE [LARGE SCALE GENOMIC DNA]</scope>
    <source>
        <strain evidence="5 6">JCM 23209</strain>
    </source>
</reference>
<dbReference type="NCBIfam" id="TIGR00621">
    <property type="entry name" value="ssb"/>
    <property type="match status" value="1"/>
</dbReference>
<comment type="caution">
    <text evidence="2">Lacks conserved residue(s) required for the propagation of feature annotation.</text>
</comment>
<evidence type="ECO:0000313" key="5">
    <source>
        <dbReference type="EMBL" id="MEN7547508.1"/>
    </source>
</evidence>
<dbReference type="PANTHER" id="PTHR10302">
    <property type="entry name" value="SINGLE-STRANDED DNA-BINDING PROTEIN"/>
    <property type="match status" value="1"/>
</dbReference>
<evidence type="ECO:0000256" key="2">
    <source>
        <dbReference type="HAMAP-Rule" id="MF_00984"/>
    </source>
</evidence>
<dbReference type="SUPFAM" id="SSF50249">
    <property type="entry name" value="Nucleic acid-binding proteins"/>
    <property type="match status" value="1"/>
</dbReference>
<dbReference type="Pfam" id="PF00436">
    <property type="entry name" value="SSB"/>
    <property type="match status" value="1"/>
</dbReference>